<dbReference type="SUPFAM" id="SSF53927">
    <property type="entry name" value="Cytidine deaminase-like"/>
    <property type="match status" value="1"/>
</dbReference>
<dbReference type="Pfam" id="PF00383">
    <property type="entry name" value="dCMP_cyt_deam_1"/>
    <property type="match status" value="1"/>
</dbReference>
<dbReference type="PROSITE" id="PS51747">
    <property type="entry name" value="CYT_DCMP_DEAMINASES_2"/>
    <property type="match status" value="1"/>
</dbReference>
<evidence type="ECO:0000256" key="1">
    <source>
        <dbReference type="ARBA" id="ARBA00006576"/>
    </source>
</evidence>
<keyword evidence="4" id="KW-0862">Zinc</keyword>
<evidence type="ECO:0000256" key="2">
    <source>
        <dbReference type="ARBA" id="ARBA00022723"/>
    </source>
</evidence>
<organism evidence="6 7">
    <name type="scientific">Paenibacillus mellifer</name>
    <dbReference type="NCBI Taxonomy" id="2937794"/>
    <lineage>
        <taxon>Bacteria</taxon>
        <taxon>Bacillati</taxon>
        <taxon>Bacillota</taxon>
        <taxon>Bacilli</taxon>
        <taxon>Bacillales</taxon>
        <taxon>Paenibacillaceae</taxon>
        <taxon>Paenibacillus</taxon>
    </lineage>
</organism>
<dbReference type="Proteomes" id="UP001139534">
    <property type="component" value="Unassembled WGS sequence"/>
</dbReference>
<comment type="caution">
    <text evidence="6">The sequence shown here is derived from an EMBL/GenBank/DDBJ whole genome shotgun (WGS) entry which is preliminary data.</text>
</comment>
<dbReference type="RefSeq" id="WP_248553979.1">
    <property type="nucleotide sequence ID" value="NZ_JALPRK010000035.1"/>
</dbReference>
<dbReference type="PANTHER" id="PTHR11079">
    <property type="entry name" value="CYTOSINE DEAMINASE FAMILY MEMBER"/>
    <property type="match status" value="1"/>
</dbReference>
<evidence type="ECO:0000313" key="7">
    <source>
        <dbReference type="Proteomes" id="UP001139534"/>
    </source>
</evidence>
<dbReference type="EMBL" id="JALPRK010000035">
    <property type="protein sequence ID" value="MCK8490008.1"/>
    <property type="molecule type" value="Genomic_DNA"/>
</dbReference>
<proteinExistence type="inferred from homology"/>
<dbReference type="GO" id="GO:0047974">
    <property type="term" value="F:guanosine deaminase activity"/>
    <property type="evidence" value="ECO:0007669"/>
    <property type="project" value="TreeGrafter"/>
</dbReference>
<accession>A0A9X2BS01</accession>
<feature type="domain" description="CMP/dCMP-type deaminase" evidence="5">
    <location>
        <begin position="22"/>
        <end position="136"/>
    </location>
</feature>
<name>A0A9X2BS01_9BACL</name>
<dbReference type="PANTHER" id="PTHR11079:SF161">
    <property type="entry name" value="CMP_DCMP-TYPE DEAMINASE DOMAIN-CONTAINING PROTEIN"/>
    <property type="match status" value="1"/>
</dbReference>
<keyword evidence="2" id="KW-0479">Metal-binding</keyword>
<evidence type="ECO:0000256" key="3">
    <source>
        <dbReference type="ARBA" id="ARBA00022801"/>
    </source>
</evidence>
<dbReference type="GO" id="GO:0008270">
    <property type="term" value="F:zinc ion binding"/>
    <property type="evidence" value="ECO:0007669"/>
    <property type="project" value="InterPro"/>
</dbReference>
<keyword evidence="3" id="KW-0378">Hydrolase</keyword>
<reference evidence="6" key="1">
    <citation type="submission" date="2022-04" db="EMBL/GenBank/DDBJ databases">
        <authorList>
            <person name="Seo M.-J."/>
        </authorList>
    </citation>
    <scope>NUCLEOTIDE SEQUENCE</scope>
    <source>
        <strain evidence="6">MBLB2552</strain>
    </source>
</reference>
<dbReference type="AlphaFoldDB" id="A0A9X2BS01"/>
<evidence type="ECO:0000259" key="5">
    <source>
        <dbReference type="PROSITE" id="PS51747"/>
    </source>
</evidence>
<dbReference type="FunFam" id="3.40.140.10:FF:000011">
    <property type="entry name" value="tRNA-specific adenosine deaminase"/>
    <property type="match status" value="1"/>
</dbReference>
<evidence type="ECO:0000256" key="4">
    <source>
        <dbReference type="ARBA" id="ARBA00022833"/>
    </source>
</evidence>
<dbReference type="InterPro" id="IPR016193">
    <property type="entry name" value="Cytidine_deaminase-like"/>
</dbReference>
<keyword evidence="7" id="KW-1185">Reference proteome</keyword>
<dbReference type="InterPro" id="IPR002125">
    <property type="entry name" value="CMP_dCMP_dom"/>
</dbReference>
<gene>
    <name evidence="6" type="ORF">M0651_22860</name>
</gene>
<evidence type="ECO:0000313" key="6">
    <source>
        <dbReference type="EMBL" id="MCK8490008.1"/>
    </source>
</evidence>
<sequence length="177" mass="19917">MRRKTVRSTPEGSNVAMTLTAREHSDWMAIAIHEAVENVHHVHGGPFGAIVVKDGEIIGIGRNHVTALNDPTAHAEVQAIREACRYLNDFQLRGCTLYTSCEPCPMCIGAIYWARPDAVYFACTKEEAANIGFDDQFIYEEIALPMTQRTIPMKQMRTAQSLLPFQAWRTSTDKIEY</sequence>
<dbReference type="Gene3D" id="3.40.140.10">
    <property type="entry name" value="Cytidine Deaminase, domain 2"/>
    <property type="match status" value="1"/>
</dbReference>
<comment type="similarity">
    <text evidence="1">Belongs to the cytidine and deoxycytidylate deaminase family.</text>
</comment>
<protein>
    <submittedName>
        <fullName evidence="6">Nucleoside deaminase</fullName>
    </submittedName>
</protein>
<dbReference type="CDD" id="cd01285">
    <property type="entry name" value="nucleoside_deaminase"/>
    <property type="match status" value="1"/>
</dbReference>
<dbReference type="PROSITE" id="PS00903">
    <property type="entry name" value="CYT_DCMP_DEAMINASES_1"/>
    <property type="match status" value="1"/>
</dbReference>
<dbReference type="InterPro" id="IPR016192">
    <property type="entry name" value="APOBEC/CMP_deaminase_Zn-bd"/>
</dbReference>
<dbReference type="GO" id="GO:0006152">
    <property type="term" value="P:purine nucleoside catabolic process"/>
    <property type="evidence" value="ECO:0007669"/>
    <property type="project" value="TreeGrafter"/>
</dbReference>